<accession>E0SCY0</accession>
<evidence type="ECO:0000313" key="2">
    <source>
        <dbReference type="Proteomes" id="UP000006859"/>
    </source>
</evidence>
<gene>
    <name evidence="1" type="ordered locus">Dda3937_04387</name>
</gene>
<organism evidence="1 2">
    <name type="scientific">Dickeya dadantii (strain 3937)</name>
    <name type="common">Erwinia chrysanthemi (strain 3937)</name>
    <dbReference type="NCBI Taxonomy" id="198628"/>
    <lineage>
        <taxon>Bacteria</taxon>
        <taxon>Pseudomonadati</taxon>
        <taxon>Pseudomonadota</taxon>
        <taxon>Gammaproteobacteria</taxon>
        <taxon>Enterobacterales</taxon>
        <taxon>Pectobacteriaceae</taxon>
        <taxon>Dickeya</taxon>
    </lineage>
</organism>
<sequence length="83" mass="8931">MDSVGDLGRDNVVCSAAIFRSNNRMILSACVLNNSVCGTIQSRQFPVAGIYLRQLINGNQSAELVGLVDSVKREPPASPWPNV</sequence>
<dbReference type="KEGG" id="ddd:Dda3937_04387"/>
<dbReference type="Proteomes" id="UP000006859">
    <property type="component" value="Chromosome"/>
</dbReference>
<dbReference type="EMBL" id="CP002038">
    <property type="protein sequence ID" value="ADM99771.1"/>
    <property type="molecule type" value="Genomic_DNA"/>
</dbReference>
<proteinExistence type="predicted"/>
<reference evidence="1 2" key="1">
    <citation type="journal article" date="2011" name="J. Bacteriol.">
        <title>Genome sequence of the plant-pathogenic bacterium Dickeya dadantii 3937.</title>
        <authorList>
            <person name="Glasner J.D."/>
            <person name="Yang C.H."/>
            <person name="Reverchon S."/>
            <person name="Hugouvieux-Cotte-Pattat N."/>
            <person name="Condemine G."/>
            <person name="Bohin J.P."/>
            <person name="Van Gijsegem F."/>
            <person name="Yang S."/>
            <person name="Franza T."/>
            <person name="Expert D."/>
            <person name="Plunkett G. III"/>
            <person name="San Francisco M.J."/>
            <person name="Charkowski A.O."/>
            <person name="Py B."/>
            <person name="Bell K."/>
            <person name="Rauscher L."/>
            <person name="Rodriguez-Palenzuela P."/>
            <person name="Toussaint A."/>
            <person name="Holeva M.C."/>
            <person name="He S.Y."/>
            <person name="Douet V."/>
            <person name="Boccara M."/>
            <person name="Blanco C."/>
            <person name="Toth I."/>
            <person name="Anderson B.D."/>
            <person name="Biehl B.S."/>
            <person name="Mau B."/>
            <person name="Flynn S.M."/>
            <person name="Barras F."/>
            <person name="Lindeberg M."/>
            <person name="Birch P.R."/>
            <person name="Tsuyumu S."/>
            <person name="Shi X."/>
            <person name="Hibbing M."/>
            <person name="Yap M.N."/>
            <person name="Carpentier M."/>
            <person name="Dassa E."/>
            <person name="Umehara M."/>
            <person name="Kim J.F."/>
            <person name="Rusch M."/>
            <person name="Soni P."/>
            <person name="Mayhew G.F."/>
            <person name="Fouts D.E."/>
            <person name="Gill S.R."/>
            <person name="Blattner F.R."/>
            <person name="Keen N.T."/>
            <person name="Perna N.T."/>
        </authorList>
    </citation>
    <scope>NUCLEOTIDE SEQUENCE [LARGE SCALE GENOMIC DNA]</scope>
    <source>
        <strain evidence="1 2">3937</strain>
    </source>
</reference>
<name>E0SCY0_DICD3</name>
<evidence type="ECO:0000313" key="1">
    <source>
        <dbReference type="EMBL" id="ADM99771.1"/>
    </source>
</evidence>
<keyword evidence="2" id="KW-1185">Reference proteome</keyword>
<dbReference type="AlphaFoldDB" id="E0SCY0"/>
<protein>
    <submittedName>
        <fullName evidence="1">Uncharacterized protein</fullName>
    </submittedName>
</protein>
<dbReference type="HOGENOM" id="CLU_2537173_0_0_6"/>